<dbReference type="Pfam" id="PF13639">
    <property type="entry name" value="zf-RING_2"/>
    <property type="match status" value="1"/>
</dbReference>
<dbReference type="InterPro" id="IPR013083">
    <property type="entry name" value="Znf_RING/FYVE/PHD"/>
</dbReference>
<evidence type="ECO:0000313" key="5">
    <source>
        <dbReference type="EMBL" id="OMJ84488.1"/>
    </source>
</evidence>
<keyword evidence="1" id="KW-0862">Zinc</keyword>
<keyword evidence="2" id="KW-0812">Transmembrane</keyword>
<reference evidence="4 6" key="1">
    <citation type="submission" date="2016-11" db="EMBL/GenBank/DDBJ databases">
        <title>The macronuclear genome of Stentor coeruleus: a giant cell with tiny introns.</title>
        <authorList>
            <person name="Slabodnick M."/>
            <person name="Ruby J.G."/>
            <person name="Reiff S.B."/>
            <person name="Swart E.C."/>
            <person name="Gosai S."/>
            <person name="Prabakaran S."/>
            <person name="Witkowska E."/>
            <person name="Larue G.E."/>
            <person name="Fisher S."/>
            <person name="Freeman R.M."/>
            <person name="Gunawardena J."/>
            <person name="Chu W."/>
            <person name="Stover N.A."/>
            <person name="Gregory B.D."/>
            <person name="Nowacki M."/>
            <person name="Derisi J."/>
            <person name="Roy S.W."/>
            <person name="Marshall W.F."/>
            <person name="Sood P."/>
        </authorList>
    </citation>
    <scope>NUCLEOTIDE SEQUENCE [LARGE SCALE GENOMIC DNA]</scope>
    <source>
        <strain evidence="4">WM001</strain>
    </source>
</reference>
<dbReference type="SUPFAM" id="SSF57850">
    <property type="entry name" value="RING/U-box"/>
    <property type="match status" value="1"/>
</dbReference>
<evidence type="ECO:0000256" key="1">
    <source>
        <dbReference type="PROSITE-ProRule" id="PRU00175"/>
    </source>
</evidence>
<sequence>MLKKIVQIATLSLVLGLLSLFALNSLKNYNSNQSYQDKIPETDLIIIDDNPTEVKLELTRDESYLRRLNECYDYHCKKCYESPSICDECENGYQVKDTVCEKKTSKLNSDEFIIIMAAIFSPMFLIVTCCIFCCVWYRKHKRETDRPRESHESQVPLEVNHLHSIHVMNRFNVNQRPQSESFDSSESTGERDGSEKNVLALLNGKILVNENTFEKAIQIYSRDENDILLADGICSICLDNYDENRQYRITPCGHIFHHDCIYSWLITYKKKKCPNDNFKFK</sequence>
<dbReference type="PROSITE" id="PS50089">
    <property type="entry name" value="ZF_RING_2"/>
    <property type="match status" value="1"/>
</dbReference>
<dbReference type="EMBL" id="MPUH01000267">
    <property type="protein sequence ID" value="OMJ84488.1"/>
    <property type="molecule type" value="Genomic_DNA"/>
</dbReference>
<accession>A0A1R2C3W0</accession>
<keyword evidence="1" id="KW-0863">Zinc-finger</keyword>
<evidence type="ECO:0000259" key="3">
    <source>
        <dbReference type="PROSITE" id="PS50089"/>
    </source>
</evidence>
<keyword evidence="1" id="KW-0479">Metal-binding</keyword>
<name>A0A1R2C3W0_9CILI</name>
<evidence type="ECO:0000313" key="6">
    <source>
        <dbReference type="Proteomes" id="UP000187209"/>
    </source>
</evidence>
<dbReference type="Proteomes" id="UP000187209">
    <property type="component" value="Unassembled WGS sequence"/>
</dbReference>
<comment type="caution">
    <text evidence="4">The sequence shown here is derived from an EMBL/GenBank/DDBJ whole genome shotgun (WGS) entry which is preliminary data.</text>
</comment>
<gene>
    <name evidence="5" type="ORF">SteCoe_14373</name>
    <name evidence="4" type="ORF">SteCoe_15323</name>
</gene>
<proteinExistence type="predicted"/>
<dbReference type="GO" id="GO:0008270">
    <property type="term" value="F:zinc ion binding"/>
    <property type="evidence" value="ECO:0007669"/>
    <property type="project" value="UniProtKB-KW"/>
</dbReference>
<keyword evidence="6" id="KW-1185">Reference proteome</keyword>
<dbReference type="OrthoDB" id="292812at2759"/>
<feature type="domain" description="RING-type" evidence="3">
    <location>
        <begin position="234"/>
        <end position="277"/>
    </location>
</feature>
<dbReference type="SMART" id="SM00184">
    <property type="entry name" value="RING"/>
    <property type="match status" value="1"/>
</dbReference>
<protein>
    <recommendedName>
        <fullName evidence="3">RING-type domain-containing protein</fullName>
    </recommendedName>
</protein>
<evidence type="ECO:0000256" key="2">
    <source>
        <dbReference type="SAM" id="Phobius"/>
    </source>
</evidence>
<dbReference type="AlphaFoldDB" id="A0A1R2C3W0"/>
<dbReference type="EMBL" id="MPUH01000294">
    <property type="protein sequence ID" value="OMJ83714.1"/>
    <property type="molecule type" value="Genomic_DNA"/>
</dbReference>
<dbReference type="Gene3D" id="3.30.40.10">
    <property type="entry name" value="Zinc/RING finger domain, C3HC4 (zinc finger)"/>
    <property type="match status" value="1"/>
</dbReference>
<organism evidence="4 6">
    <name type="scientific">Stentor coeruleus</name>
    <dbReference type="NCBI Taxonomy" id="5963"/>
    <lineage>
        <taxon>Eukaryota</taxon>
        <taxon>Sar</taxon>
        <taxon>Alveolata</taxon>
        <taxon>Ciliophora</taxon>
        <taxon>Postciliodesmatophora</taxon>
        <taxon>Heterotrichea</taxon>
        <taxon>Heterotrichida</taxon>
        <taxon>Stentoridae</taxon>
        <taxon>Stentor</taxon>
    </lineage>
</organism>
<evidence type="ECO:0000313" key="4">
    <source>
        <dbReference type="EMBL" id="OMJ83714.1"/>
    </source>
</evidence>
<keyword evidence="2" id="KW-1133">Transmembrane helix</keyword>
<feature type="transmembrane region" description="Helical" evidence="2">
    <location>
        <begin position="112"/>
        <end position="137"/>
    </location>
</feature>
<dbReference type="InterPro" id="IPR001841">
    <property type="entry name" value="Znf_RING"/>
</dbReference>
<keyword evidence="2" id="KW-0472">Membrane</keyword>
<dbReference type="PANTHER" id="PTHR45676">
    <property type="entry name" value="RING-H2 FINGER PROTEIN ATL51-RELATED"/>
    <property type="match status" value="1"/>
</dbReference>